<evidence type="ECO:0000313" key="8">
    <source>
        <dbReference type="RefSeq" id="XP_010431409.1"/>
    </source>
</evidence>
<evidence type="ECO:0000259" key="6">
    <source>
        <dbReference type="PROSITE" id="PS51005"/>
    </source>
</evidence>
<dbReference type="InterPro" id="IPR003441">
    <property type="entry name" value="NAC-dom"/>
</dbReference>
<dbReference type="RefSeq" id="XP_010431409.1">
    <property type="nucleotide sequence ID" value="XM_010433107.1"/>
</dbReference>
<dbReference type="Pfam" id="PF02365">
    <property type="entry name" value="NAM"/>
    <property type="match status" value="1"/>
</dbReference>
<name>A0ABM0TU12_CAMSA</name>
<evidence type="ECO:0000256" key="2">
    <source>
        <dbReference type="ARBA" id="ARBA00023125"/>
    </source>
</evidence>
<keyword evidence="4" id="KW-0539">Nucleus</keyword>
<dbReference type="Gene3D" id="2.170.150.80">
    <property type="entry name" value="NAC domain"/>
    <property type="match status" value="1"/>
</dbReference>
<protein>
    <submittedName>
        <fullName evidence="8">NAC transcription factor 29-like</fullName>
    </submittedName>
</protein>
<dbReference type="SUPFAM" id="SSF101941">
    <property type="entry name" value="NAC domain"/>
    <property type="match status" value="1"/>
</dbReference>
<dbReference type="PROSITE" id="PS51005">
    <property type="entry name" value="NAC"/>
    <property type="match status" value="1"/>
</dbReference>
<evidence type="ECO:0000256" key="4">
    <source>
        <dbReference type="ARBA" id="ARBA00023242"/>
    </source>
</evidence>
<dbReference type="PANTHER" id="PTHR31714:SF10">
    <property type="entry name" value="F-BOX ASSOCIATED UBIQUITINATION EFFECTOR FAMILY PROTEIN-RELATED"/>
    <property type="match status" value="1"/>
</dbReference>
<feature type="domain" description="NAC" evidence="6">
    <location>
        <begin position="50"/>
        <end position="207"/>
    </location>
</feature>
<dbReference type="GeneID" id="104715723"/>
<evidence type="ECO:0000256" key="1">
    <source>
        <dbReference type="ARBA" id="ARBA00023015"/>
    </source>
</evidence>
<evidence type="ECO:0000256" key="3">
    <source>
        <dbReference type="ARBA" id="ARBA00023163"/>
    </source>
</evidence>
<dbReference type="InterPro" id="IPR036093">
    <property type="entry name" value="NAC_dom_sf"/>
</dbReference>
<organism evidence="7 8">
    <name type="scientific">Camelina sativa</name>
    <name type="common">False flax</name>
    <name type="synonym">Myagrum sativum</name>
    <dbReference type="NCBI Taxonomy" id="90675"/>
    <lineage>
        <taxon>Eukaryota</taxon>
        <taxon>Viridiplantae</taxon>
        <taxon>Streptophyta</taxon>
        <taxon>Embryophyta</taxon>
        <taxon>Tracheophyta</taxon>
        <taxon>Spermatophyta</taxon>
        <taxon>Magnoliopsida</taxon>
        <taxon>eudicotyledons</taxon>
        <taxon>Gunneridae</taxon>
        <taxon>Pentapetalae</taxon>
        <taxon>rosids</taxon>
        <taxon>malvids</taxon>
        <taxon>Brassicales</taxon>
        <taxon>Brassicaceae</taxon>
        <taxon>Camelineae</taxon>
        <taxon>Camelina</taxon>
    </lineage>
</organism>
<keyword evidence="7" id="KW-1185">Reference proteome</keyword>
<keyword evidence="2" id="KW-0238">DNA-binding</keyword>
<dbReference type="Proteomes" id="UP000694864">
    <property type="component" value="Chromosome 9"/>
</dbReference>
<accession>A0ABM0TU12</accession>
<keyword evidence="1" id="KW-0805">Transcription regulation</keyword>
<feature type="compositionally biased region" description="Basic and acidic residues" evidence="5">
    <location>
        <begin position="15"/>
        <end position="29"/>
    </location>
</feature>
<feature type="compositionally biased region" description="Basic residues" evidence="5">
    <location>
        <begin position="1"/>
        <end position="11"/>
    </location>
</feature>
<proteinExistence type="predicted"/>
<dbReference type="PANTHER" id="PTHR31714">
    <property type="entry name" value="F-BOX ASSOCIATED UBIQUITINATION EFFECTOR FAMILY PROTEIN-RELATED"/>
    <property type="match status" value="1"/>
</dbReference>
<keyword evidence="3" id="KW-0804">Transcription</keyword>
<sequence>MAIPPRNKRKASSSPERETQPPEPPHKPDVPSSSAADNFFPPPTTQPFVFPPGYKFVPKDEELIFHYLKPFSQGDRYSLLSVPIHHVNIYESNPQLLSEKYEKGNEKEWFFISERTKLGKGGGRGGRQKKRGSNGGYWSATVAAKKINAGNGIVGYKTILDYYVGKQPNGVKGDWLMQEYWLESSSSDDDHNNENKVDHALCKIYLTPRGAKKKKKSEEEEIVQLDLNQPQPQDIVYQRQQYCELPAQDQNPLPQKLPFPCNLDGFSEFISFEQQPVIADDFEGFWTDFIKSSYTLLDGDEEYNNIGLFFNASSQKD</sequence>
<gene>
    <name evidence="8" type="primary">LOC104715723</name>
</gene>
<feature type="region of interest" description="Disordered" evidence="5">
    <location>
        <begin position="1"/>
        <end position="42"/>
    </location>
</feature>
<evidence type="ECO:0000256" key="5">
    <source>
        <dbReference type="SAM" id="MobiDB-lite"/>
    </source>
</evidence>
<evidence type="ECO:0000313" key="7">
    <source>
        <dbReference type="Proteomes" id="UP000694864"/>
    </source>
</evidence>
<reference evidence="8" key="2">
    <citation type="submission" date="2025-08" db="UniProtKB">
        <authorList>
            <consortium name="RefSeq"/>
        </authorList>
    </citation>
    <scope>IDENTIFICATION</scope>
    <source>
        <tissue evidence="8">Leaf</tissue>
    </source>
</reference>
<reference evidence="7" key="1">
    <citation type="journal article" date="2014" name="Nat. Commun.">
        <title>The emerging biofuel crop Camelina sativa retains a highly undifferentiated hexaploid genome structure.</title>
        <authorList>
            <person name="Kagale S."/>
            <person name="Koh C."/>
            <person name="Nixon J."/>
            <person name="Bollina V."/>
            <person name="Clarke W.E."/>
            <person name="Tuteja R."/>
            <person name="Spillane C."/>
            <person name="Robinson S.J."/>
            <person name="Links M.G."/>
            <person name="Clarke C."/>
            <person name="Higgins E.E."/>
            <person name="Huebert T."/>
            <person name="Sharpe A.G."/>
            <person name="Parkin I.A."/>
        </authorList>
    </citation>
    <scope>NUCLEOTIDE SEQUENCE [LARGE SCALE GENOMIC DNA]</scope>
    <source>
        <strain evidence="7">cv. DH55</strain>
    </source>
</reference>